<dbReference type="Pfam" id="PF08514">
    <property type="entry name" value="STAG"/>
    <property type="match status" value="1"/>
</dbReference>
<feature type="compositionally biased region" description="Basic residues" evidence="4">
    <location>
        <begin position="31"/>
        <end position="40"/>
    </location>
</feature>
<comment type="subcellular location">
    <subcellularLocation>
        <location evidence="2">Nucleus</location>
    </subcellularLocation>
    <subcellularLocation>
        <location evidence="2">Chromosome</location>
    </subcellularLocation>
    <subcellularLocation>
        <location evidence="2">Chromosome</location>
        <location evidence="2">Centromere</location>
    </subcellularLocation>
</comment>
<evidence type="ECO:0000313" key="6">
    <source>
        <dbReference type="EMBL" id="KAK1799014.1"/>
    </source>
</evidence>
<gene>
    <name evidence="6" type="ORF">P4O66_007275</name>
</gene>
<comment type="caution">
    <text evidence="6">The sequence shown here is derived from an EMBL/GenBank/DDBJ whole genome shotgun (WGS) entry which is preliminary data.</text>
</comment>
<reference evidence="6" key="1">
    <citation type="submission" date="2023-03" db="EMBL/GenBank/DDBJ databases">
        <title>Electrophorus voltai genome.</title>
        <authorList>
            <person name="Bian C."/>
        </authorList>
    </citation>
    <scope>NUCLEOTIDE SEQUENCE</scope>
    <source>
        <strain evidence="6">CB-2022</strain>
        <tissue evidence="6">Muscle</tissue>
    </source>
</reference>
<feature type="region of interest" description="Disordered" evidence="4">
    <location>
        <begin position="955"/>
        <end position="975"/>
    </location>
</feature>
<evidence type="ECO:0000256" key="3">
    <source>
        <dbReference type="SAM" id="Coils"/>
    </source>
</evidence>
<comment type="subunit">
    <text evidence="2">Part of the cohesin complex which is composed of a heterodimer between a SMC1 protein (SMC1A or SMC1B) and SMC3, which are attached via their hinge domain, and RAD21 which link them at their heads, and one STAG protein.</text>
</comment>
<dbReference type="GO" id="GO:0008278">
    <property type="term" value="C:cohesin complex"/>
    <property type="evidence" value="ECO:0007669"/>
    <property type="project" value="UniProtKB-UniRule"/>
</dbReference>
<dbReference type="GO" id="GO:0000785">
    <property type="term" value="C:chromatin"/>
    <property type="evidence" value="ECO:0007669"/>
    <property type="project" value="UniProtKB-UniRule"/>
</dbReference>
<comment type="function">
    <text evidence="2">Component of cohesin complex, a complex required for the cohesion of sister chromatids after DNA replication. The cohesin complex apparently forms a large proteinaceous ring within which sister chromatids can be trapped. At anaphase, the complex is cleaved and dissociates from chromatin, allowing sister chromatids to segregate.</text>
</comment>
<dbReference type="PROSITE" id="PS51425">
    <property type="entry name" value="SCD"/>
    <property type="match status" value="1"/>
</dbReference>
<comment type="similarity">
    <text evidence="1 2">Belongs to the SCC3 family.</text>
</comment>
<keyword evidence="3" id="KW-0175">Coiled coil</keyword>
<dbReference type="Proteomes" id="UP001239994">
    <property type="component" value="Unassembled WGS sequence"/>
</dbReference>
<dbReference type="InterPro" id="IPR011989">
    <property type="entry name" value="ARM-like"/>
</dbReference>
<dbReference type="PANTHER" id="PTHR11199:SF10">
    <property type="entry name" value="COHESIN SUBUNIT SA"/>
    <property type="match status" value="1"/>
</dbReference>
<keyword evidence="2" id="KW-0132">Cell division</keyword>
<dbReference type="SUPFAM" id="SSF48371">
    <property type="entry name" value="ARM repeat"/>
    <property type="match status" value="1"/>
</dbReference>
<keyword evidence="7" id="KW-1185">Reference proteome</keyword>
<dbReference type="EMBL" id="JAROKS010000012">
    <property type="protein sequence ID" value="KAK1799014.1"/>
    <property type="molecule type" value="Genomic_DNA"/>
</dbReference>
<evidence type="ECO:0000259" key="5">
    <source>
        <dbReference type="PROSITE" id="PS51425"/>
    </source>
</evidence>
<feature type="coiled-coil region" evidence="3">
    <location>
        <begin position="254"/>
        <end position="288"/>
    </location>
</feature>
<evidence type="ECO:0000313" key="7">
    <source>
        <dbReference type="Proteomes" id="UP001239994"/>
    </source>
</evidence>
<feature type="compositionally biased region" description="Low complexity" evidence="4">
    <location>
        <begin position="42"/>
        <end position="57"/>
    </location>
</feature>
<dbReference type="GO" id="GO:0051301">
    <property type="term" value="P:cell division"/>
    <property type="evidence" value="ECO:0007669"/>
    <property type="project" value="UniProtKB-UniRule"/>
</dbReference>
<dbReference type="GO" id="GO:0007062">
    <property type="term" value="P:sister chromatid cohesion"/>
    <property type="evidence" value="ECO:0007669"/>
    <property type="project" value="UniProtKB-UniRule"/>
</dbReference>
<keyword evidence="2" id="KW-0159">Chromosome partition</keyword>
<dbReference type="GO" id="GO:0005634">
    <property type="term" value="C:nucleus"/>
    <property type="evidence" value="ECO:0007669"/>
    <property type="project" value="UniProtKB-SubCell"/>
</dbReference>
<dbReference type="InterPro" id="IPR039662">
    <property type="entry name" value="Cohesin_Scc3/SA"/>
</dbReference>
<dbReference type="Gene3D" id="1.25.10.10">
    <property type="entry name" value="Leucine-rich Repeat Variant"/>
    <property type="match status" value="1"/>
</dbReference>
<keyword evidence="2" id="KW-0158">Chromosome</keyword>
<accession>A0AAD8ZID6</accession>
<evidence type="ECO:0000256" key="2">
    <source>
        <dbReference type="RuleBase" id="RU369063"/>
    </source>
</evidence>
<dbReference type="InterPro" id="IPR013721">
    <property type="entry name" value="STAG"/>
</dbReference>
<keyword evidence="2" id="KW-0539">Nucleus</keyword>
<dbReference type="Pfam" id="PF24571">
    <property type="entry name" value="HEAT_SCC3-SA"/>
    <property type="match status" value="1"/>
</dbReference>
<keyword evidence="2" id="KW-0131">Cell cycle</keyword>
<dbReference type="GO" id="GO:0000775">
    <property type="term" value="C:chromosome, centromeric region"/>
    <property type="evidence" value="ECO:0007669"/>
    <property type="project" value="UniProtKB-SubCell"/>
</dbReference>
<evidence type="ECO:0000256" key="1">
    <source>
        <dbReference type="ARBA" id="ARBA00005486"/>
    </source>
</evidence>
<dbReference type="Pfam" id="PF21581">
    <property type="entry name" value="SCD"/>
    <property type="match status" value="1"/>
</dbReference>
<organism evidence="6 7">
    <name type="scientific">Electrophorus voltai</name>
    <dbReference type="NCBI Taxonomy" id="2609070"/>
    <lineage>
        <taxon>Eukaryota</taxon>
        <taxon>Metazoa</taxon>
        <taxon>Chordata</taxon>
        <taxon>Craniata</taxon>
        <taxon>Vertebrata</taxon>
        <taxon>Euteleostomi</taxon>
        <taxon>Actinopterygii</taxon>
        <taxon>Neopterygii</taxon>
        <taxon>Teleostei</taxon>
        <taxon>Ostariophysi</taxon>
        <taxon>Gymnotiformes</taxon>
        <taxon>Gymnotoidei</taxon>
        <taxon>Gymnotidae</taxon>
        <taxon>Electrophorus</taxon>
    </lineage>
</organism>
<protein>
    <recommendedName>
        <fullName evidence="2">Cohesin subunit SA</fullName>
    </recommendedName>
    <alternativeName>
        <fullName evidence="2">SCC3 homolog</fullName>
    </alternativeName>
    <alternativeName>
        <fullName evidence="2">Stromal antigen</fullName>
    </alternativeName>
</protein>
<dbReference type="PANTHER" id="PTHR11199">
    <property type="entry name" value="STROMAL ANTIGEN"/>
    <property type="match status" value="1"/>
</dbReference>
<dbReference type="GO" id="GO:0003682">
    <property type="term" value="F:chromatin binding"/>
    <property type="evidence" value="ECO:0007669"/>
    <property type="project" value="TreeGrafter"/>
</dbReference>
<dbReference type="AlphaFoldDB" id="A0AAD8ZID6"/>
<feature type="compositionally biased region" description="Basic and acidic residues" evidence="4">
    <location>
        <begin position="70"/>
        <end position="80"/>
    </location>
</feature>
<dbReference type="InterPro" id="IPR016024">
    <property type="entry name" value="ARM-type_fold"/>
</dbReference>
<feature type="region of interest" description="Disordered" evidence="4">
    <location>
        <begin position="1"/>
        <end position="84"/>
    </location>
</feature>
<feature type="domain" description="SCD" evidence="5">
    <location>
        <begin position="297"/>
        <end position="382"/>
    </location>
</feature>
<name>A0AAD8ZID6_9TELE</name>
<evidence type="ECO:0000256" key="4">
    <source>
        <dbReference type="SAM" id="MobiDB-lite"/>
    </source>
</evidence>
<dbReference type="InterPro" id="IPR056396">
    <property type="entry name" value="HEAT_SCC3-SA"/>
</dbReference>
<dbReference type="InterPro" id="IPR020839">
    <property type="entry name" value="SCD"/>
</dbReference>
<proteinExistence type="inferred from homology"/>
<dbReference type="GO" id="GO:0007059">
    <property type="term" value="P:chromosome segregation"/>
    <property type="evidence" value="ECO:0007669"/>
    <property type="project" value="UniProtKB-KW"/>
</dbReference>
<sequence length="1036" mass="117242">MDDVSEPHSDFTINVKATKRKPAVALGTAFPKKRQHRTKAHPPTSSSPSQPDTPGSPITANSTLPQLPELSKRQKSERGKKQSNAVHMYEAVQSGQSAFVTVVDDWLEGYKQDREEGLLELINFVVQCCGCKGVVTREMFNSMQNADIISHLTKEFNEDSVSYPLVASGTQGRRFREALCEFPSQLVQRCQNSLLYDEFLFSSLLAFLTGLADSQVRSFRHTSTLIAMHLMSAIVEVAAVVYTQGEMTQRRCQLEKNKGVKQIATEKLEELQNSYNELLEHQEELRSLMNGIFKGVFVHRYRDRVPEIRVICMKEMGVWLRENPTSFLNDGHLKYMGWMLNDKQASVRLQCVLALQKLYAERSFISRLELFTSRFKERMLNMVMDKDPDVAVEAVKLLLVIKQRVEDCLTEEECSSVYPLVFAAHRGLASAAGEFLYHVLCTELGPLSEGEHEKHSAAFLNLLTCFFIQSKYHEHAAYLVDSLWNVAGSELTDWNTMTSLLLYDKGAGQGLEDAEEGALIDIMMSAVRQAAEATGPTSHLVGKRNLSVKGRKLQAQERRRITNHFILLLPQLLAKYSSDAEKVSSLLRAPLYFELEAYSSTGRLEKNAADEDDVYSAATSMKRLAVFSSARDITAWKLLDPCFLLLKTGVESGEIDQELMVSAMRCLAFHLLWERVKISHVAAQADKAFVCLCDVLLVFGQQKVRKELQSMNFSPDDTLKAEMASFVMDYIFTDPDNDITGEDEDEITSLQRRRNQLAGYCKLILFGVLELRAAADIFKCYNKFYRDYGDLIKETLSKSRIISPVESAKVVCLSLQQVWFIPSGSLCGSNLTKREEGQNYMKEIKDLAKKFAMSFGINLQHIRRPLLELHHIFNLNISKKSVKKCLSCTGLRETPAFSHDTPAKKRRRVEGKYKHTLMCMNMLRAKSWAPSVGLDFLHGPVRSLDTPALTSTALSSRTAHKKPLHRSTGSYRETSLERSSVDDIVEGLSLIEEDFEEVEEPVIEDYEDEDSDFDEAVTLVRKKMRWDTYTGPKIII</sequence>